<dbReference type="PANTHER" id="PTHR19871:SF14">
    <property type="entry name" value="DUF4062 DOMAIN-CONTAINING PROTEIN"/>
    <property type="match status" value="1"/>
</dbReference>
<reference evidence="1" key="1">
    <citation type="submission" date="2019-08" db="EMBL/GenBank/DDBJ databases">
        <title>The improved chromosome-level genome for the pearl oyster Pinctada fucata martensii using PacBio sequencing and Hi-C.</title>
        <authorList>
            <person name="Zheng Z."/>
        </authorList>
    </citation>
    <scope>NUCLEOTIDE SEQUENCE</scope>
    <source>
        <strain evidence="1">ZZ-2019</strain>
        <tissue evidence="1">Adductor muscle</tissue>
    </source>
</reference>
<dbReference type="InterPro" id="IPR052752">
    <property type="entry name" value="NACHT-WD_repeat"/>
</dbReference>
<sequence>MINFHNKIICPYIYTLFPIFPGTDVNPFKFRHLDDVIEKEKSPKHSIKVKREEPYRYKFKNEEEQKVVESMFYGGVDLLDIPKIPPKTVKLYVTSGLPDFDYERNILMEHVYPSVRQYCRDRHGIDFQVVDLRWGMENVPETFKPSVTTCLKELKHCQARSMGPSFMCLMGQKYRTFVPTEEIDKLEFETILVQLAEEGREDDAILVDKAYKEDTNSTPTVYRLQKPHDTSEDVQSKWREDMYVINGILAAGADACFQQGTLGSDACVRFRQSQIEKEMELGVLDLSANERQNFCVLLTRSFTDMDLLKNSNDSEQFLDMPSNGKDDLEAERMVTHLRKVMTDNLSRRNIVDSEVLWSKDLQKDSEYTDKIKRSLFCTLKTLVDDFMNERCTLYDEDLFHEVYQHWDIIKQSSKVYY</sequence>
<organism evidence="1 2">
    <name type="scientific">Pinctada imbricata</name>
    <name type="common">Atlantic pearl-oyster</name>
    <name type="synonym">Pinctada martensii</name>
    <dbReference type="NCBI Taxonomy" id="66713"/>
    <lineage>
        <taxon>Eukaryota</taxon>
        <taxon>Metazoa</taxon>
        <taxon>Spiralia</taxon>
        <taxon>Lophotrochozoa</taxon>
        <taxon>Mollusca</taxon>
        <taxon>Bivalvia</taxon>
        <taxon>Autobranchia</taxon>
        <taxon>Pteriomorphia</taxon>
        <taxon>Pterioida</taxon>
        <taxon>Pterioidea</taxon>
        <taxon>Pteriidae</taxon>
        <taxon>Pinctada</taxon>
    </lineage>
</organism>
<protein>
    <recommendedName>
        <fullName evidence="3">DUF4062 domain-containing protein</fullName>
    </recommendedName>
</protein>
<gene>
    <name evidence="1" type="ORF">FSP39_015171</name>
</gene>
<evidence type="ECO:0008006" key="3">
    <source>
        <dbReference type="Google" id="ProtNLM"/>
    </source>
</evidence>
<dbReference type="EMBL" id="VSWD01000013">
    <property type="protein sequence ID" value="KAK3084548.1"/>
    <property type="molecule type" value="Genomic_DNA"/>
</dbReference>
<keyword evidence="2" id="KW-1185">Reference proteome</keyword>
<dbReference type="AlphaFoldDB" id="A0AA89BVY1"/>
<dbReference type="Proteomes" id="UP001186944">
    <property type="component" value="Unassembled WGS sequence"/>
</dbReference>
<proteinExistence type="predicted"/>
<name>A0AA89BVY1_PINIB</name>
<evidence type="ECO:0000313" key="2">
    <source>
        <dbReference type="Proteomes" id="UP001186944"/>
    </source>
</evidence>
<evidence type="ECO:0000313" key="1">
    <source>
        <dbReference type="EMBL" id="KAK3084548.1"/>
    </source>
</evidence>
<comment type="caution">
    <text evidence="1">The sequence shown here is derived from an EMBL/GenBank/DDBJ whole genome shotgun (WGS) entry which is preliminary data.</text>
</comment>
<accession>A0AA89BVY1</accession>
<dbReference type="PANTHER" id="PTHR19871">
    <property type="entry name" value="BETA TRANSDUCIN-RELATED PROTEIN"/>
    <property type="match status" value="1"/>
</dbReference>